<evidence type="ECO:0000313" key="4">
    <source>
        <dbReference type="Proteomes" id="UP001501682"/>
    </source>
</evidence>
<dbReference type="InterPro" id="IPR003331">
    <property type="entry name" value="UDP_GlcNAc_Epimerase_2_dom"/>
</dbReference>
<gene>
    <name evidence="3" type="primary">wecB</name>
    <name evidence="3" type="ORF">GCM10022292_21930</name>
</gene>
<keyword evidence="1" id="KW-0413">Isomerase</keyword>
<dbReference type="PANTHER" id="PTHR43174:SF1">
    <property type="entry name" value="UDP-N-ACETYLGLUCOSAMINE 2-EPIMERASE"/>
    <property type="match status" value="1"/>
</dbReference>
<organism evidence="3 4">
    <name type="scientific">Winogradskyella damuponensis</name>
    <dbReference type="NCBI Taxonomy" id="943939"/>
    <lineage>
        <taxon>Bacteria</taxon>
        <taxon>Pseudomonadati</taxon>
        <taxon>Bacteroidota</taxon>
        <taxon>Flavobacteriia</taxon>
        <taxon>Flavobacteriales</taxon>
        <taxon>Flavobacteriaceae</taxon>
        <taxon>Winogradskyella</taxon>
    </lineage>
</organism>
<comment type="similarity">
    <text evidence="1">Belongs to the UDP-N-acetylglucosamine 2-epimerase family.</text>
</comment>
<name>A0ABP8CX18_9FLAO</name>
<dbReference type="PANTHER" id="PTHR43174">
    <property type="entry name" value="UDP-N-ACETYLGLUCOSAMINE 2-EPIMERASE"/>
    <property type="match status" value="1"/>
</dbReference>
<dbReference type="CDD" id="cd03786">
    <property type="entry name" value="GTB_UDP-GlcNAc_2-Epimerase"/>
    <property type="match status" value="1"/>
</dbReference>
<feature type="domain" description="UDP-N-acetylglucosamine 2-epimerase" evidence="2">
    <location>
        <begin position="29"/>
        <end position="360"/>
    </location>
</feature>
<dbReference type="RefSeq" id="WP_344714611.1">
    <property type="nucleotide sequence ID" value="NZ_BAABCB010000019.1"/>
</dbReference>
<accession>A0ABP8CX18</accession>
<sequence length="363" mass="40764">MYKITIIAGARPNFMKIAPIIHAIQKAKQDHGDMDYRLVHTGQHYDKNMSGSFFEQLEIPEPHVNLECSGGTQAEQTAAIMVSFEKELMANPADLVLVVGDVTSTMACALVAQKLHTKVAHVEGGIRSDDWSMPEEINRLVTDSITNYFFTTSETANTNLKQSGVKDNQIFFVGNTMIDTLLKQRPNFTEPKVWNALGLEEGNYIVMTLHRPANVDEESQLKDMIDEIIANTQDLPLVFPVHPRTAKILERLNISHSRLHTVEPLSYLEFNFLVERAKAVITDSGGITEEASIMRVPCLTLRDNTERPETITLGTNELVGTHPEKLKPYLDTLFAGNWKKGNDIPLWDGKTAHRIVECLKKLK</sequence>
<evidence type="ECO:0000313" key="3">
    <source>
        <dbReference type="EMBL" id="GAA4244223.1"/>
    </source>
</evidence>
<dbReference type="SUPFAM" id="SSF53756">
    <property type="entry name" value="UDP-Glycosyltransferase/glycogen phosphorylase"/>
    <property type="match status" value="1"/>
</dbReference>
<protein>
    <submittedName>
        <fullName evidence="3">UDP-N-acetylglucosamine 2-epimerase (Non-hydrolyzing)</fullName>
    </submittedName>
</protein>
<proteinExistence type="inferred from homology"/>
<dbReference type="Gene3D" id="3.40.50.2000">
    <property type="entry name" value="Glycogen Phosphorylase B"/>
    <property type="match status" value="2"/>
</dbReference>
<dbReference type="NCBIfam" id="TIGR00236">
    <property type="entry name" value="wecB"/>
    <property type="match status" value="1"/>
</dbReference>
<dbReference type="Proteomes" id="UP001501682">
    <property type="component" value="Unassembled WGS sequence"/>
</dbReference>
<evidence type="ECO:0000259" key="2">
    <source>
        <dbReference type="Pfam" id="PF02350"/>
    </source>
</evidence>
<comment type="caution">
    <text evidence="3">The sequence shown here is derived from an EMBL/GenBank/DDBJ whole genome shotgun (WGS) entry which is preliminary data.</text>
</comment>
<evidence type="ECO:0000256" key="1">
    <source>
        <dbReference type="RuleBase" id="RU003513"/>
    </source>
</evidence>
<keyword evidence="4" id="KW-1185">Reference proteome</keyword>
<reference evidence="4" key="1">
    <citation type="journal article" date="2019" name="Int. J. Syst. Evol. Microbiol.">
        <title>The Global Catalogue of Microorganisms (GCM) 10K type strain sequencing project: providing services to taxonomists for standard genome sequencing and annotation.</title>
        <authorList>
            <consortium name="The Broad Institute Genomics Platform"/>
            <consortium name="The Broad Institute Genome Sequencing Center for Infectious Disease"/>
            <person name="Wu L."/>
            <person name="Ma J."/>
        </authorList>
    </citation>
    <scope>NUCLEOTIDE SEQUENCE [LARGE SCALE GENOMIC DNA]</scope>
    <source>
        <strain evidence="4">JCM 17633</strain>
    </source>
</reference>
<dbReference type="EMBL" id="BAABCB010000019">
    <property type="protein sequence ID" value="GAA4244223.1"/>
    <property type="molecule type" value="Genomic_DNA"/>
</dbReference>
<dbReference type="Pfam" id="PF02350">
    <property type="entry name" value="Epimerase_2"/>
    <property type="match status" value="1"/>
</dbReference>
<dbReference type="InterPro" id="IPR029767">
    <property type="entry name" value="WecB-like"/>
</dbReference>